<dbReference type="InterPro" id="IPR011761">
    <property type="entry name" value="ATP-grasp"/>
</dbReference>
<dbReference type="GO" id="GO:0046872">
    <property type="term" value="F:metal ion binding"/>
    <property type="evidence" value="ECO:0007669"/>
    <property type="project" value="InterPro"/>
</dbReference>
<dbReference type="GO" id="GO:0071555">
    <property type="term" value="P:cell wall organization"/>
    <property type="evidence" value="ECO:0007669"/>
    <property type="project" value="UniProtKB-KW"/>
</dbReference>
<dbReference type="RefSeq" id="WP_120684826.1">
    <property type="nucleotide sequence ID" value="NZ_RBAL01000029.1"/>
</dbReference>
<dbReference type="Pfam" id="PF07478">
    <property type="entry name" value="Dala_Dala_lig_C"/>
    <property type="match status" value="1"/>
</dbReference>
<dbReference type="PROSITE" id="PS50975">
    <property type="entry name" value="ATP_GRASP"/>
    <property type="match status" value="1"/>
</dbReference>
<evidence type="ECO:0000256" key="2">
    <source>
        <dbReference type="ARBA" id="ARBA00022598"/>
    </source>
</evidence>
<gene>
    <name evidence="6" type="ORF">D7294_29245</name>
</gene>
<dbReference type="InterPro" id="IPR011095">
    <property type="entry name" value="Dala_Dala_lig_C"/>
</dbReference>
<dbReference type="Gene3D" id="3.30.1490.20">
    <property type="entry name" value="ATP-grasp fold, A domain"/>
    <property type="match status" value="1"/>
</dbReference>
<keyword evidence="4" id="KW-0067">ATP-binding</keyword>
<dbReference type="InterPro" id="IPR011127">
    <property type="entry name" value="Dala_Dala_lig_N"/>
</dbReference>
<dbReference type="SUPFAM" id="SSF56059">
    <property type="entry name" value="Glutathione synthetase ATP-binding domain-like"/>
    <property type="match status" value="1"/>
</dbReference>
<dbReference type="InterPro" id="IPR013815">
    <property type="entry name" value="ATP_grasp_subdomain_1"/>
</dbReference>
<keyword evidence="2" id="KW-0436">Ligase</keyword>
<dbReference type="Pfam" id="PF01820">
    <property type="entry name" value="Dala_Dala_lig_N"/>
    <property type="match status" value="1"/>
</dbReference>
<evidence type="ECO:0000256" key="1">
    <source>
        <dbReference type="ARBA" id="ARBA00010871"/>
    </source>
</evidence>
<dbReference type="Proteomes" id="UP000272474">
    <property type="component" value="Unassembled WGS sequence"/>
</dbReference>
<evidence type="ECO:0000256" key="3">
    <source>
        <dbReference type="ARBA" id="ARBA00023316"/>
    </source>
</evidence>
<comment type="similarity">
    <text evidence="1">Belongs to the D-alanine--D-alanine ligase family.</text>
</comment>
<protein>
    <recommendedName>
        <fullName evidence="5">ATP-grasp domain-containing protein</fullName>
    </recommendedName>
</protein>
<dbReference type="PANTHER" id="PTHR23132">
    <property type="entry name" value="D-ALANINE--D-ALANINE LIGASE"/>
    <property type="match status" value="1"/>
</dbReference>
<dbReference type="InterPro" id="IPR016185">
    <property type="entry name" value="PreATP-grasp_dom_sf"/>
</dbReference>
<dbReference type="GO" id="GO:0008716">
    <property type="term" value="F:D-alanine-D-alanine ligase activity"/>
    <property type="evidence" value="ECO:0007669"/>
    <property type="project" value="InterPro"/>
</dbReference>
<dbReference type="PANTHER" id="PTHR23132:SF23">
    <property type="entry name" value="D-ALANINE--D-ALANINE LIGASE B"/>
    <property type="match status" value="1"/>
</dbReference>
<evidence type="ECO:0000313" key="7">
    <source>
        <dbReference type="Proteomes" id="UP000272474"/>
    </source>
</evidence>
<keyword evidence="4" id="KW-0547">Nucleotide-binding</keyword>
<keyword evidence="3" id="KW-0961">Cell wall biogenesis/degradation</keyword>
<proteinExistence type="inferred from homology"/>
<evidence type="ECO:0000256" key="4">
    <source>
        <dbReference type="PROSITE-ProRule" id="PRU00409"/>
    </source>
</evidence>
<dbReference type="GO" id="GO:0005524">
    <property type="term" value="F:ATP binding"/>
    <property type="evidence" value="ECO:0007669"/>
    <property type="project" value="UniProtKB-UniRule"/>
</dbReference>
<evidence type="ECO:0000313" key="6">
    <source>
        <dbReference type="EMBL" id="RKN37007.1"/>
    </source>
</evidence>
<dbReference type="Gene3D" id="3.40.50.20">
    <property type="match status" value="1"/>
</dbReference>
<accession>A0A3A9YPC7</accession>
<reference evidence="6 7" key="1">
    <citation type="journal article" date="2014" name="Int. J. Syst. Evol. Microbiol.">
        <title>Streptomyces hoynatensis sp. nov., isolated from deep marine sediment.</title>
        <authorList>
            <person name="Veyisoglu A."/>
            <person name="Sahin N."/>
        </authorList>
    </citation>
    <scope>NUCLEOTIDE SEQUENCE [LARGE SCALE GENOMIC DNA]</scope>
    <source>
        <strain evidence="6 7">KCTC 29097</strain>
    </source>
</reference>
<name>A0A3A9YPC7_9ACTN</name>
<organism evidence="6 7">
    <name type="scientific">Streptomyces hoynatensis</name>
    <dbReference type="NCBI Taxonomy" id="1141874"/>
    <lineage>
        <taxon>Bacteria</taxon>
        <taxon>Bacillati</taxon>
        <taxon>Actinomycetota</taxon>
        <taxon>Actinomycetes</taxon>
        <taxon>Kitasatosporales</taxon>
        <taxon>Streptomycetaceae</taxon>
        <taxon>Streptomyces</taxon>
    </lineage>
</organism>
<feature type="domain" description="ATP-grasp" evidence="5">
    <location>
        <begin position="135"/>
        <end position="332"/>
    </location>
</feature>
<comment type="caution">
    <text evidence="6">The sequence shown here is derived from an EMBL/GenBank/DDBJ whole genome shotgun (WGS) entry which is preliminary data.</text>
</comment>
<dbReference type="Gene3D" id="3.30.470.20">
    <property type="entry name" value="ATP-grasp fold, B domain"/>
    <property type="match status" value="1"/>
</dbReference>
<keyword evidence="7" id="KW-1185">Reference proteome</keyword>
<dbReference type="SUPFAM" id="SSF52440">
    <property type="entry name" value="PreATP-grasp domain"/>
    <property type="match status" value="1"/>
</dbReference>
<sequence>MAERITLLVGGRSTEHDASLHGYRHVLSRLLAEPDRIEVGAVCYVDRAGAFHLFERAPWPEREEVLLGGQTLGPGAALERLRAADSFVFSLLHGNEGEDGGWQGLAEVCGITGNFGPVLASALAMDKHLQAVLAAALLPGLRVPRSLLVRPGSFDAGQVLRRLGPGPLVVKPNRMGASLLTTCLPEPSPSALAAAVREVFPYDDQALVQEFIDGREFSCGVYKEHGKFVDLPVAEIVSSGFFGHAEKHTKGRAKILLSPENAATRKMRAFSQSLFEATEMATFARFDYIVEGDGIWFLEANTLPGLMSGSIFPMMLAETGRSIADLVLSAVSECGSRPARDKVLAYDISH</sequence>
<dbReference type="AlphaFoldDB" id="A0A3A9YPC7"/>
<dbReference type="EMBL" id="RBAL01000029">
    <property type="protein sequence ID" value="RKN37007.1"/>
    <property type="molecule type" value="Genomic_DNA"/>
</dbReference>
<evidence type="ECO:0000259" key="5">
    <source>
        <dbReference type="PROSITE" id="PS50975"/>
    </source>
</evidence>